<dbReference type="Proteomes" id="UP000693946">
    <property type="component" value="Linkage Group LG8"/>
</dbReference>
<evidence type="ECO:0000256" key="1">
    <source>
        <dbReference type="SAM" id="MobiDB-lite"/>
    </source>
</evidence>
<dbReference type="EMBL" id="JAGKHQ010000020">
    <property type="protein sequence ID" value="KAG7479568.1"/>
    <property type="molecule type" value="Genomic_DNA"/>
</dbReference>
<reference evidence="2 3" key="1">
    <citation type="journal article" date="2021" name="Sci. Rep.">
        <title>Chromosome anchoring in Senegalese sole (Solea senegalensis) reveals sex-associated markers and genome rearrangements in flatfish.</title>
        <authorList>
            <person name="Guerrero-Cozar I."/>
            <person name="Gomez-Garrido J."/>
            <person name="Berbel C."/>
            <person name="Martinez-Blanch J.F."/>
            <person name="Alioto T."/>
            <person name="Claros M.G."/>
            <person name="Gagnaire P.A."/>
            <person name="Manchado M."/>
        </authorList>
    </citation>
    <scope>NUCLEOTIDE SEQUENCE [LARGE SCALE GENOMIC DNA]</scope>
    <source>
        <strain evidence="2">Sse05_10M</strain>
    </source>
</reference>
<accession>A0AAV6PZ68</accession>
<evidence type="ECO:0000313" key="3">
    <source>
        <dbReference type="Proteomes" id="UP000693946"/>
    </source>
</evidence>
<feature type="region of interest" description="Disordered" evidence="1">
    <location>
        <begin position="150"/>
        <end position="189"/>
    </location>
</feature>
<gene>
    <name evidence="2" type="ORF">JOB18_028925</name>
</gene>
<keyword evidence="3" id="KW-1185">Reference proteome</keyword>
<dbReference type="PANTHER" id="PTHR31751">
    <property type="entry name" value="SI:CH211-108C17.2-RELATED-RELATED"/>
    <property type="match status" value="1"/>
</dbReference>
<proteinExistence type="predicted"/>
<evidence type="ECO:0000313" key="2">
    <source>
        <dbReference type="EMBL" id="KAG7479568.1"/>
    </source>
</evidence>
<feature type="compositionally biased region" description="Polar residues" evidence="1">
    <location>
        <begin position="150"/>
        <end position="166"/>
    </location>
</feature>
<name>A0AAV6PZ68_SOLSE</name>
<dbReference type="AlphaFoldDB" id="A0AAV6PZ68"/>
<comment type="caution">
    <text evidence="2">The sequence shown here is derived from an EMBL/GenBank/DDBJ whole genome shotgun (WGS) entry which is preliminary data.</text>
</comment>
<dbReference type="PANTHER" id="PTHR31751:SF44">
    <property type="entry name" value="SI:CH211-211K8.4-RELATED"/>
    <property type="match status" value="1"/>
</dbReference>
<protein>
    <submittedName>
        <fullName evidence="2">Uncharacterized protein</fullName>
    </submittedName>
</protein>
<organism evidence="2 3">
    <name type="scientific">Solea senegalensis</name>
    <name type="common">Senegalese sole</name>
    <dbReference type="NCBI Taxonomy" id="28829"/>
    <lineage>
        <taxon>Eukaryota</taxon>
        <taxon>Metazoa</taxon>
        <taxon>Chordata</taxon>
        <taxon>Craniata</taxon>
        <taxon>Vertebrata</taxon>
        <taxon>Euteleostomi</taxon>
        <taxon>Actinopterygii</taxon>
        <taxon>Neopterygii</taxon>
        <taxon>Teleostei</taxon>
        <taxon>Neoteleostei</taxon>
        <taxon>Acanthomorphata</taxon>
        <taxon>Carangaria</taxon>
        <taxon>Pleuronectiformes</taxon>
        <taxon>Pleuronectoidei</taxon>
        <taxon>Soleidae</taxon>
        <taxon>Solea</taxon>
    </lineage>
</organism>
<sequence length="189" mass="21480">MDLRTNTVIDLQLVQSNEVGGSYHMEKEGLKRSLALLEERGVTMESIVTDRHPQIQKFLRESNITHYYDVWHMEKGLSRKLLKISQNKGCEKLTKWLRSTKNHMYWEAASSTLVPERTVKWTSILNHVLDVHTHDDPALPHFLHPIRTSTDSRNTSLLQTGEGTDQQEGHEGCGEAEPSLPNIITGGLS</sequence>